<evidence type="ECO:0000259" key="2">
    <source>
        <dbReference type="Pfam" id="PF02543"/>
    </source>
</evidence>
<dbReference type="InterPro" id="IPR031730">
    <property type="entry name" value="Carbam_trans_C"/>
</dbReference>
<organism evidence="4 5">
    <name type="scientific">Pendulispora rubella</name>
    <dbReference type="NCBI Taxonomy" id="2741070"/>
    <lineage>
        <taxon>Bacteria</taxon>
        <taxon>Pseudomonadati</taxon>
        <taxon>Myxococcota</taxon>
        <taxon>Myxococcia</taxon>
        <taxon>Myxococcales</taxon>
        <taxon>Sorangiineae</taxon>
        <taxon>Pendulisporaceae</taxon>
        <taxon>Pendulispora</taxon>
    </lineage>
</organism>
<feature type="domain" description="Carbamoyltransferase C-terminal" evidence="3">
    <location>
        <begin position="397"/>
        <end position="566"/>
    </location>
</feature>
<gene>
    <name evidence="4" type="ORF">LVJ94_29310</name>
</gene>
<feature type="domain" description="Carbamoyltransferase" evidence="2">
    <location>
        <begin position="126"/>
        <end position="342"/>
    </location>
</feature>
<keyword evidence="5" id="KW-1185">Reference proteome</keyword>
<dbReference type="InterPro" id="IPR043129">
    <property type="entry name" value="ATPase_NBD"/>
</dbReference>
<dbReference type="Gene3D" id="3.90.870.20">
    <property type="entry name" value="Carbamoyltransferase, C-terminal domain"/>
    <property type="match status" value="1"/>
</dbReference>
<dbReference type="InterPro" id="IPR003696">
    <property type="entry name" value="Carbtransf_dom"/>
</dbReference>
<dbReference type="Pfam" id="PF02543">
    <property type="entry name" value="Carbam_trans_N"/>
    <property type="match status" value="1"/>
</dbReference>
<evidence type="ECO:0000313" key="5">
    <source>
        <dbReference type="Proteomes" id="UP001374803"/>
    </source>
</evidence>
<dbReference type="Pfam" id="PF16861">
    <property type="entry name" value="Carbam_trans_C"/>
    <property type="match status" value="1"/>
</dbReference>
<dbReference type="Gene3D" id="3.30.420.40">
    <property type="match status" value="2"/>
</dbReference>
<accession>A0ABZ2KTW8</accession>
<evidence type="ECO:0000259" key="3">
    <source>
        <dbReference type="Pfam" id="PF16861"/>
    </source>
</evidence>
<sequence length="586" mass="64734">MSPKGEVLFAEAIERPLQDKRALNCPPDGLLRMPDLIAKYCDPDAELVAGITFSDRHSKVQEAAALIGVGLRAVAGSEMASRLEDGYLPDTWPYPKMNAVLTYMRNSVSAAGLGLLGSRMIRNSVRIRRYEHHLTHAAYGCYSSPFEHAACAVIDGWGETGSVGLYAYKNGALEELGPSSKIAGRSSLGYFYAIVTALCGFDPMQGEEWKVMGLAPYGHVDKEVYGLLKRFCKVDGIRLKPSASARERRQIREALLRRQRKPGTKPIEAANLARTGQQVFSEIMRELLQNLHGQGISHNLVLTGGCALNSSYNGRILEETSFERLHVPSAPGDDGNSVGAALLAYYEDHPPQKAPKKVLSPYLGTDISTETREHLIRFNSSQRLTHTSGDEVIRRTAKLLAQGKIVGWMQGRAEFGPRALGNRSILADPRSPTMKDEINGRVKFREEFRPFAPSILHEFGPEYFEDYQMTPYMERTLVFRNEVRAKIPAVVHEDGTGRLQSVTEELAPMYYRLIRAFYELTGIPIVLNTSFNIMGKPIIHSVQDAVGMFYTTGLDALVIDDVVILKDEVRTGRGVADALQASAVGG</sequence>
<proteinExistence type="inferred from homology"/>
<dbReference type="RefSeq" id="WP_394830613.1">
    <property type="nucleotide sequence ID" value="NZ_CP089983.1"/>
</dbReference>
<protein>
    <recommendedName>
        <fullName evidence="6">Carbamoyltransferase</fullName>
    </recommendedName>
</protein>
<dbReference type="PANTHER" id="PTHR34847">
    <property type="entry name" value="NODULATION PROTEIN U"/>
    <property type="match status" value="1"/>
</dbReference>
<comment type="similarity">
    <text evidence="1">Belongs to the NodU/CmcH family.</text>
</comment>
<reference evidence="4" key="1">
    <citation type="submission" date="2021-12" db="EMBL/GenBank/DDBJ databases">
        <title>Discovery of the Pendulisporaceae a myxobacterial family with distinct sporulation behavior and unique specialized metabolism.</title>
        <authorList>
            <person name="Garcia R."/>
            <person name="Popoff A."/>
            <person name="Bader C.D."/>
            <person name="Loehr J."/>
            <person name="Walesch S."/>
            <person name="Walt C."/>
            <person name="Boldt J."/>
            <person name="Bunk B."/>
            <person name="Haeckl F.J.F.P.J."/>
            <person name="Gunesch A.P."/>
            <person name="Birkelbach J."/>
            <person name="Nuebel U."/>
            <person name="Pietschmann T."/>
            <person name="Bach T."/>
            <person name="Mueller R."/>
        </authorList>
    </citation>
    <scope>NUCLEOTIDE SEQUENCE</scope>
    <source>
        <strain evidence="4">MSr11367</strain>
    </source>
</reference>
<evidence type="ECO:0000313" key="4">
    <source>
        <dbReference type="EMBL" id="WXB01006.1"/>
    </source>
</evidence>
<dbReference type="EMBL" id="CP089983">
    <property type="protein sequence ID" value="WXB01006.1"/>
    <property type="molecule type" value="Genomic_DNA"/>
</dbReference>
<dbReference type="PANTHER" id="PTHR34847:SF1">
    <property type="entry name" value="NODULATION PROTEIN U"/>
    <property type="match status" value="1"/>
</dbReference>
<evidence type="ECO:0000256" key="1">
    <source>
        <dbReference type="ARBA" id="ARBA00006129"/>
    </source>
</evidence>
<evidence type="ECO:0008006" key="6">
    <source>
        <dbReference type="Google" id="ProtNLM"/>
    </source>
</evidence>
<dbReference type="SUPFAM" id="SSF53067">
    <property type="entry name" value="Actin-like ATPase domain"/>
    <property type="match status" value="1"/>
</dbReference>
<dbReference type="InterPro" id="IPR051338">
    <property type="entry name" value="NodU/CmcH_Carbamoyltrnsfr"/>
</dbReference>
<dbReference type="CDD" id="cd24033">
    <property type="entry name" value="ASKHA_NBD_NodU_CmcH-like_N"/>
    <property type="match status" value="1"/>
</dbReference>
<dbReference type="InterPro" id="IPR038152">
    <property type="entry name" value="Carbam_trans_C_sf"/>
</dbReference>
<name>A0ABZ2KTW8_9BACT</name>
<dbReference type="Proteomes" id="UP001374803">
    <property type="component" value="Chromosome"/>
</dbReference>